<evidence type="ECO:0000256" key="2">
    <source>
        <dbReference type="ARBA" id="ARBA00004496"/>
    </source>
</evidence>
<dbReference type="NCBIfam" id="TIGR00358">
    <property type="entry name" value="3_prime_RNase"/>
    <property type="match status" value="1"/>
</dbReference>
<evidence type="ECO:0000256" key="8">
    <source>
        <dbReference type="HAMAP-Rule" id="MF_01895"/>
    </source>
</evidence>
<keyword evidence="5 8" id="KW-0378">Hydrolase</keyword>
<comment type="caution">
    <text evidence="11">The sequence shown here is derived from an EMBL/GenBank/DDBJ whole genome shotgun (WGS) entry which is preliminary data.</text>
</comment>
<dbReference type="InterPro" id="IPR003029">
    <property type="entry name" value="S1_domain"/>
</dbReference>
<dbReference type="RefSeq" id="WP_023353705.1">
    <property type="nucleotide sequence ID" value="NZ_KI535367.1"/>
</dbReference>
<dbReference type="HAMAP" id="MF_01895">
    <property type="entry name" value="RNase_R"/>
    <property type="match status" value="1"/>
</dbReference>
<dbReference type="InterPro" id="IPR004476">
    <property type="entry name" value="RNase_II/RNase_R"/>
</dbReference>
<proteinExistence type="inferred from homology"/>
<dbReference type="PANTHER" id="PTHR23355">
    <property type="entry name" value="RIBONUCLEASE"/>
    <property type="match status" value="1"/>
</dbReference>
<dbReference type="STRING" id="592026.GCWU0000282_000821"/>
<dbReference type="InterPro" id="IPR040476">
    <property type="entry name" value="CSD2"/>
</dbReference>
<keyword evidence="9" id="KW-0175">Coiled coil</keyword>
<protein>
    <recommendedName>
        <fullName evidence="8">Ribonuclease R</fullName>
        <shortName evidence="8">RNase R</shortName>
        <ecNumber evidence="8">3.1.13.1</ecNumber>
    </recommendedName>
</protein>
<dbReference type="InterPro" id="IPR011129">
    <property type="entry name" value="CSD"/>
</dbReference>
<evidence type="ECO:0000256" key="1">
    <source>
        <dbReference type="ARBA" id="ARBA00001849"/>
    </source>
</evidence>
<dbReference type="GO" id="GO:0003723">
    <property type="term" value="F:RNA binding"/>
    <property type="evidence" value="ECO:0007669"/>
    <property type="project" value="UniProtKB-UniRule"/>
</dbReference>
<keyword evidence="4 8" id="KW-0540">Nuclease</keyword>
<dbReference type="Pfam" id="PF17876">
    <property type="entry name" value="CSD2"/>
    <property type="match status" value="1"/>
</dbReference>
<dbReference type="Gene3D" id="2.40.50.140">
    <property type="entry name" value="Nucleic acid-binding proteins"/>
    <property type="match status" value="3"/>
</dbReference>
<dbReference type="InterPro" id="IPR011805">
    <property type="entry name" value="RNase_R"/>
</dbReference>
<dbReference type="GO" id="GO:0006402">
    <property type="term" value="P:mRNA catabolic process"/>
    <property type="evidence" value="ECO:0007669"/>
    <property type="project" value="TreeGrafter"/>
</dbReference>
<dbReference type="CDD" id="cd04471">
    <property type="entry name" value="S1_RNase_R"/>
    <property type="match status" value="1"/>
</dbReference>
<comment type="catalytic activity">
    <reaction evidence="1 8">
        <text>Exonucleolytic cleavage in the 3'- to 5'-direction to yield nucleoside 5'-phosphates.</text>
        <dbReference type="EC" id="3.1.13.1"/>
    </reaction>
</comment>
<reference evidence="11 12" key="1">
    <citation type="submission" date="2013-06" db="EMBL/GenBank/DDBJ databases">
        <authorList>
            <person name="Weinstock G."/>
            <person name="Sodergren E."/>
            <person name="Clifton S."/>
            <person name="Fulton L."/>
            <person name="Fulton B."/>
            <person name="Courtney L."/>
            <person name="Fronick C."/>
            <person name="Harrison M."/>
            <person name="Strong C."/>
            <person name="Farmer C."/>
            <person name="Delahaunty K."/>
            <person name="Markovic C."/>
            <person name="Hall O."/>
            <person name="Minx P."/>
            <person name="Tomlinson C."/>
            <person name="Mitreva M."/>
            <person name="Nelson J."/>
            <person name="Hou S."/>
            <person name="Wollam A."/>
            <person name="Pepin K.H."/>
            <person name="Johnson M."/>
            <person name="Bhonagiri V."/>
            <person name="Nash W.E."/>
            <person name="Warren W."/>
            <person name="Chinwalla A."/>
            <person name="Mardis E.R."/>
            <person name="Wilson R.K."/>
        </authorList>
    </citation>
    <scope>NUCLEOTIDE SEQUENCE [LARGE SCALE GENOMIC DNA]</scope>
    <source>
        <strain evidence="11 12">ATCC 51271</strain>
    </source>
</reference>
<accession>V2Y7K4</accession>
<feature type="coiled-coil region" evidence="9">
    <location>
        <begin position="610"/>
        <end position="637"/>
    </location>
</feature>
<organism evidence="11 12">
    <name type="scientific">Catonella morbi ATCC 51271</name>
    <dbReference type="NCBI Taxonomy" id="592026"/>
    <lineage>
        <taxon>Bacteria</taxon>
        <taxon>Bacillati</taxon>
        <taxon>Bacillota</taxon>
        <taxon>Clostridia</taxon>
        <taxon>Lachnospirales</taxon>
        <taxon>Lachnospiraceae</taxon>
        <taxon>Catonella</taxon>
    </lineage>
</organism>
<comment type="subcellular location">
    <subcellularLocation>
        <location evidence="2 8">Cytoplasm</location>
    </subcellularLocation>
</comment>
<dbReference type="GO" id="GO:0008859">
    <property type="term" value="F:exoribonuclease II activity"/>
    <property type="evidence" value="ECO:0007669"/>
    <property type="project" value="UniProtKB-UniRule"/>
</dbReference>
<dbReference type="HOGENOM" id="CLU_002333_4_1_9"/>
<feature type="domain" description="S1 motif" evidence="10">
    <location>
        <begin position="645"/>
        <end position="725"/>
    </location>
</feature>
<evidence type="ECO:0000313" key="12">
    <source>
        <dbReference type="Proteomes" id="UP000018227"/>
    </source>
</evidence>
<evidence type="ECO:0000256" key="7">
    <source>
        <dbReference type="ARBA" id="ARBA00022884"/>
    </source>
</evidence>
<evidence type="ECO:0000256" key="5">
    <source>
        <dbReference type="ARBA" id="ARBA00022801"/>
    </source>
</evidence>
<dbReference type="InterPro" id="IPR001900">
    <property type="entry name" value="RNase_II/R"/>
</dbReference>
<dbReference type="GO" id="GO:0005829">
    <property type="term" value="C:cytosol"/>
    <property type="evidence" value="ECO:0007669"/>
    <property type="project" value="TreeGrafter"/>
</dbReference>
<dbReference type="InterPro" id="IPR050180">
    <property type="entry name" value="RNR_Ribonuclease"/>
</dbReference>
<comment type="similarity">
    <text evidence="8">Belongs to the RNR ribonuclease family. RNase R subfamily.</text>
</comment>
<dbReference type="SMART" id="SM00955">
    <property type="entry name" value="RNB"/>
    <property type="match status" value="1"/>
</dbReference>
<dbReference type="EC" id="3.1.13.1" evidence="8"/>
<gene>
    <name evidence="8" type="primary">rnr</name>
    <name evidence="11" type="ORF">GCWU0000282_000821</name>
</gene>
<dbReference type="AlphaFoldDB" id="V2Y7K4"/>
<dbReference type="SMART" id="SM00357">
    <property type="entry name" value="CSP"/>
    <property type="match status" value="2"/>
</dbReference>
<dbReference type="Pfam" id="PF00575">
    <property type="entry name" value="S1"/>
    <property type="match status" value="1"/>
</dbReference>
<comment type="function">
    <text evidence="8">3'-5' exoribonuclease that releases 5'-nucleoside monophosphates and is involved in maturation of structured RNAs.</text>
</comment>
<dbReference type="NCBIfam" id="TIGR02063">
    <property type="entry name" value="RNase_R"/>
    <property type="match status" value="1"/>
</dbReference>
<dbReference type="EMBL" id="ACIL03000007">
    <property type="protein sequence ID" value="ESL03656.1"/>
    <property type="molecule type" value="Genomic_DNA"/>
</dbReference>
<dbReference type="PROSITE" id="PS50126">
    <property type="entry name" value="S1"/>
    <property type="match status" value="1"/>
</dbReference>
<dbReference type="SMART" id="SM00316">
    <property type="entry name" value="S1"/>
    <property type="match status" value="2"/>
</dbReference>
<dbReference type="InterPro" id="IPR012340">
    <property type="entry name" value="NA-bd_OB-fold"/>
</dbReference>
<dbReference type="SUPFAM" id="SSF50249">
    <property type="entry name" value="Nucleic acid-binding proteins"/>
    <property type="match status" value="4"/>
</dbReference>
<dbReference type="Proteomes" id="UP000018227">
    <property type="component" value="Unassembled WGS sequence"/>
</dbReference>
<dbReference type="InterPro" id="IPR013223">
    <property type="entry name" value="RNase_B_OB_dom"/>
</dbReference>
<evidence type="ECO:0000313" key="11">
    <source>
        <dbReference type="EMBL" id="ESL03656.1"/>
    </source>
</evidence>
<evidence type="ECO:0000256" key="3">
    <source>
        <dbReference type="ARBA" id="ARBA00022490"/>
    </source>
</evidence>
<evidence type="ECO:0000256" key="6">
    <source>
        <dbReference type="ARBA" id="ARBA00022839"/>
    </source>
</evidence>
<dbReference type="PANTHER" id="PTHR23355:SF9">
    <property type="entry name" value="DIS3-LIKE EXONUCLEASE 2"/>
    <property type="match status" value="1"/>
</dbReference>
<evidence type="ECO:0000259" key="10">
    <source>
        <dbReference type="PROSITE" id="PS50126"/>
    </source>
</evidence>
<evidence type="ECO:0000256" key="4">
    <source>
        <dbReference type="ARBA" id="ARBA00022722"/>
    </source>
</evidence>
<dbReference type="Pfam" id="PF00773">
    <property type="entry name" value="RNB"/>
    <property type="match status" value="1"/>
</dbReference>
<keyword evidence="6 8" id="KW-0269">Exonuclease</keyword>
<sequence length="731" mass="82819">MRNTNKEYTKKMKERREVLEEFFARKDYIPMKFKDIASLFQVPKAERGDLQLILNDIIKEGKLIENGEGRYAKPDSDLVTGIFMSTGKGFAFLRTGEGEEDIFIPASEVSNAFDGDTVTVKLLSKSRGKSREGKVVKIVERAVTTVVGTFERSKNFGFVVPDNTRLNSDIYIPKNGCKDVPKGYKVVAEITNYGDAKHSPEGKIIEILGSENEKGVDILSVAKAYGIEEEFPKAVLEEVKKVPSKVIRTSVKNRLDLTEIKIVTIDGEDAKDLDDAISVSKEVKSDGELIYHLGVHIADVTHYVKEGSALDKEAIKRGTSAYLVNKVIPMLPKELSNGICSLNENTLRLTLSCLMDINEVGEVVSHRIAETAIKTAHRMNYSDVNVLITGEGENFNELKERYEDVYEMLVTAEELAGILRKSRHKRGSIDFDFPETKIEIDDKGRVSDIKAYDRNEATKLIEDFMLIANETVAEDSYWQELPFVYRTHENPDEEKIRELSIFINNFGYNITKNSKKKAKIEIHPKDVQKLLNKIAGTPEEMLISRMTLRSLKRAKYTVSSEGHFGLAAKYYCHFTSPIRRYPDLQIHRILKENLNGKLTNKRIAHYKGILSEIALRSSVLERRADEAEREADKMKAAEFMSHKIGEEFDGVISGVTSWGIYVELPNTVEGMVKISSIRGDYYEFDAERMEIVGEHTKKKFSLGQQVRVKVIEASKQMKTIDFRIVEGEKDV</sequence>
<keyword evidence="3 8" id="KW-0963">Cytoplasm</keyword>
<keyword evidence="12" id="KW-1185">Reference proteome</keyword>
<dbReference type="Pfam" id="PF08206">
    <property type="entry name" value="OB_RNB"/>
    <property type="match status" value="1"/>
</dbReference>
<dbReference type="eggNOG" id="COG0557">
    <property type="taxonomic scope" value="Bacteria"/>
</dbReference>
<evidence type="ECO:0000256" key="9">
    <source>
        <dbReference type="SAM" id="Coils"/>
    </source>
</evidence>
<name>V2Y7K4_9FIRM</name>
<keyword evidence="7 8" id="KW-0694">RNA-binding</keyword>